<dbReference type="Gene3D" id="1.20.120.160">
    <property type="entry name" value="HPT domain"/>
    <property type="match status" value="1"/>
</dbReference>
<protein>
    <recommendedName>
        <fullName evidence="3">HPt domain-containing protein</fullName>
    </recommendedName>
</protein>
<dbReference type="Pfam" id="PF01627">
    <property type="entry name" value="Hpt"/>
    <property type="match status" value="1"/>
</dbReference>
<comment type="caution">
    <text evidence="4">The sequence shown here is derived from an EMBL/GenBank/DDBJ whole genome shotgun (WGS) entry which is preliminary data.</text>
</comment>
<evidence type="ECO:0000313" key="5">
    <source>
        <dbReference type="Proteomes" id="UP000185911"/>
    </source>
</evidence>
<sequence>MNSPFISNPVATRLDVARGADMMGSEAALRNILATVLVSLSADVPSMDAALQAGDVASANRMLHALKGYVPIFGSDALIEQVVSVEKLSKTESATVVQVAYAQLGPELHGLLAEIQYFLDVG</sequence>
<evidence type="ECO:0000313" key="4">
    <source>
        <dbReference type="EMBL" id="OLP07668.1"/>
    </source>
</evidence>
<feature type="domain" description="HPt" evidence="3">
    <location>
        <begin position="25"/>
        <end position="122"/>
    </location>
</feature>
<evidence type="ECO:0000259" key="3">
    <source>
        <dbReference type="PROSITE" id="PS50894"/>
    </source>
</evidence>
<proteinExistence type="predicted"/>
<dbReference type="InterPro" id="IPR008207">
    <property type="entry name" value="Sig_transdc_His_kin_Hpt_dom"/>
</dbReference>
<organism evidence="4 5">
    <name type="scientific">Rhodoferax antarcticus ANT.BR</name>
    <dbReference type="NCBI Taxonomy" id="1111071"/>
    <lineage>
        <taxon>Bacteria</taxon>
        <taxon>Pseudomonadati</taxon>
        <taxon>Pseudomonadota</taxon>
        <taxon>Betaproteobacteria</taxon>
        <taxon>Burkholderiales</taxon>
        <taxon>Comamonadaceae</taxon>
        <taxon>Rhodoferax</taxon>
    </lineage>
</organism>
<dbReference type="SUPFAM" id="SSF47226">
    <property type="entry name" value="Histidine-containing phosphotransfer domain, HPT domain"/>
    <property type="match status" value="1"/>
</dbReference>
<accession>A0A1Q8YHX5</accession>
<gene>
    <name evidence="4" type="ORF">BLL52_0764</name>
</gene>
<dbReference type="Proteomes" id="UP000185911">
    <property type="component" value="Unassembled WGS sequence"/>
</dbReference>
<keyword evidence="5" id="KW-1185">Reference proteome</keyword>
<dbReference type="GO" id="GO:0004672">
    <property type="term" value="F:protein kinase activity"/>
    <property type="evidence" value="ECO:0007669"/>
    <property type="project" value="UniProtKB-ARBA"/>
</dbReference>
<evidence type="ECO:0000256" key="2">
    <source>
        <dbReference type="PROSITE-ProRule" id="PRU00110"/>
    </source>
</evidence>
<dbReference type="GO" id="GO:0000160">
    <property type="term" value="P:phosphorelay signal transduction system"/>
    <property type="evidence" value="ECO:0007669"/>
    <property type="project" value="UniProtKB-KW"/>
</dbReference>
<dbReference type="STRING" id="81479.RA876_17780"/>
<reference evidence="4 5" key="1">
    <citation type="submission" date="2017-01" db="EMBL/GenBank/DDBJ databases">
        <title>Genome sequence of Rhodoferax antarcticus ANT.BR, a psychrophilic purple nonsulfur bacterium from an Antarctic microbial mat.</title>
        <authorList>
            <person name="Baker J."/>
            <person name="Riester C."/>
            <person name="Skinner B."/>
            <person name="Newell A."/>
            <person name="Swingley W."/>
            <person name="Madigan M."/>
            <person name="Jung D."/>
            <person name="Asao M."/>
            <person name="Chen M."/>
            <person name="Loughlin P."/>
            <person name="Pan H."/>
            <person name="Lin S."/>
            <person name="Li N."/>
            <person name="Shaw J."/>
            <person name="Prado M."/>
            <person name="Sherman C."/>
            <person name="Li X."/>
            <person name="Tang J."/>
            <person name="Blankenship R."/>
            <person name="Zhao T."/>
            <person name="Touchman J."/>
            <person name="Sattley M."/>
        </authorList>
    </citation>
    <scope>NUCLEOTIDE SEQUENCE [LARGE SCALE GENOMIC DNA]</scope>
    <source>
        <strain evidence="4 5">ANT.BR</strain>
    </source>
</reference>
<dbReference type="InterPro" id="IPR036641">
    <property type="entry name" value="HPT_dom_sf"/>
</dbReference>
<dbReference type="PROSITE" id="PS50894">
    <property type="entry name" value="HPT"/>
    <property type="match status" value="1"/>
</dbReference>
<keyword evidence="2" id="KW-0597">Phosphoprotein</keyword>
<evidence type="ECO:0000256" key="1">
    <source>
        <dbReference type="ARBA" id="ARBA00023012"/>
    </source>
</evidence>
<dbReference type="EMBL" id="MSYM01000007">
    <property type="protein sequence ID" value="OLP07668.1"/>
    <property type="molecule type" value="Genomic_DNA"/>
</dbReference>
<keyword evidence="1" id="KW-0902">Two-component regulatory system</keyword>
<dbReference type="RefSeq" id="WP_083633768.1">
    <property type="nucleotide sequence ID" value="NZ_MSYM01000007.1"/>
</dbReference>
<dbReference type="AlphaFoldDB" id="A0A1Q8YHX5"/>
<name>A0A1Q8YHX5_9BURK</name>
<feature type="modified residue" description="Phosphohistidine" evidence="2">
    <location>
        <position position="64"/>
    </location>
</feature>